<dbReference type="OrthoDB" id="19261at2759"/>
<comment type="caution">
    <text evidence="1">The sequence shown here is derived from an EMBL/GenBank/DDBJ whole genome shotgun (WGS) entry which is preliminary data.</text>
</comment>
<reference evidence="1" key="1">
    <citation type="journal article" date="2021" name="Nat. Commun.">
        <title>Genetic determinants of endophytism in the Arabidopsis root mycobiome.</title>
        <authorList>
            <person name="Mesny F."/>
            <person name="Miyauchi S."/>
            <person name="Thiergart T."/>
            <person name="Pickel B."/>
            <person name="Atanasova L."/>
            <person name="Karlsson M."/>
            <person name="Huettel B."/>
            <person name="Barry K.W."/>
            <person name="Haridas S."/>
            <person name="Chen C."/>
            <person name="Bauer D."/>
            <person name="Andreopoulos W."/>
            <person name="Pangilinan J."/>
            <person name="LaButti K."/>
            <person name="Riley R."/>
            <person name="Lipzen A."/>
            <person name="Clum A."/>
            <person name="Drula E."/>
            <person name="Henrissat B."/>
            <person name="Kohler A."/>
            <person name="Grigoriev I.V."/>
            <person name="Martin F.M."/>
            <person name="Hacquard S."/>
        </authorList>
    </citation>
    <scope>NUCLEOTIDE SEQUENCE</scope>
    <source>
        <strain evidence="1">MPI-SDFR-AT-0073</strain>
    </source>
</reference>
<organism evidence="1 2">
    <name type="scientific">Truncatella angustata</name>
    <dbReference type="NCBI Taxonomy" id="152316"/>
    <lineage>
        <taxon>Eukaryota</taxon>
        <taxon>Fungi</taxon>
        <taxon>Dikarya</taxon>
        <taxon>Ascomycota</taxon>
        <taxon>Pezizomycotina</taxon>
        <taxon>Sordariomycetes</taxon>
        <taxon>Xylariomycetidae</taxon>
        <taxon>Amphisphaeriales</taxon>
        <taxon>Sporocadaceae</taxon>
        <taxon>Truncatella</taxon>
    </lineage>
</organism>
<evidence type="ECO:0000313" key="2">
    <source>
        <dbReference type="Proteomes" id="UP000758603"/>
    </source>
</evidence>
<proteinExistence type="predicted"/>
<evidence type="ECO:0000313" key="1">
    <source>
        <dbReference type="EMBL" id="KAH6648216.1"/>
    </source>
</evidence>
<dbReference type="PANTHER" id="PTHR47797">
    <property type="entry name" value="DEHYDROGENASE, PUTATIVE (AFU_ORTHOLOGUE AFUA_8G05805)-RELATED"/>
    <property type="match status" value="1"/>
</dbReference>
<gene>
    <name evidence="1" type="ORF">BKA67DRAFT_410087</name>
</gene>
<dbReference type="EMBL" id="JAGPXC010000008">
    <property type="protein sequence ID" value="KAH6648216.1"/>
    <property type="molecule type" value="Genomic_DNA"/>
</dbReference>
<dbReference type="AlphaFoldDB" id="A0A9P8UE26"/>
<keyword evidence="2" id="KW-1185">Reference proteome</keyword>
<accession>A0A9P8UE26</accession>
<dbReference type="RefSeq" id="XP_045954728.1">
    <property type="nucleotide sequence ID" value="XM_046096742.1"/>
</dbReference>
<sequence>MSLNQSGWLEVNFMCSSCNQWATKDLQSSMQPRVWATDPNQRFKDLSEESTIRKHGYYGYFNLVMSEDLINSETPTTPLIDPSIHNQHDSQTESPVPSSSLFAFHGALLAVSRMVIYPSGVIAIRRQSQTSFSTHLYFQVLATIGCPCRLHIGYPWYYPD</sequence>
<dbReference type="GeneID" id="70125634"/>
<name>A0A9P8UE26_9PEZI</name>
<dbReference type="Proteomes" id="UP000758603">
    <property type="component" value="Unassembled WGS sequence"/>
</dbReference>
<dbReference type="SUPFAM" id="SSF49344">
    <property type="entry name" value="CBD9-like"/>
    <property type="match status" value="1"/>
</dbReference>
<dbReference type="PANTHER" id="PTHR47797:SF3">
    <property type="entry name" value="CYTOCHROME B561 DOMAIN-CONTAINING PROTEIN"/>
    <property type="match status" value="1"/>
</dbReference>
<protein>
    <submittedName>
        <fullName evidence="1">Uncharacterized protein</fullName>
    </submittedName>
</protein>
<dbReference type="Gene3D" id="2.60.40.1210">
    <property type="entry name" value="Cellobiose dehydrogenase, cytochrome domain"/>
    <property type="match status" value="1"/>
</dbReference>